<evidence type="ECO:0000256" key="1">
    <source>
        <dbReference type="SAM" id="Phobius"/>
    </source>
</evidence>
<proteinExistence type="predicted"/>
<feature type="transmembrane region" description="Helical" evidence="1">
    <location>
        <begin position="286"/>
        <end position="310"/>
    </location>
</feature>
<dbReference type="PANTHER" id="PTHR30590:SF2">
    <property type="entry name" value="INNER MEMBRANE PROTEIN"/>
    <property type="match status" value="1"/>
</dbReference>
<dbReference type="EMBL" id="JACHVA010000052">
    <property type="protein sequence ID" value="MBC2601264.1"/>
    <property type="molecule type" value="Genomic_DNA"/>
</dbReference>
<dbReference type="RefSeq" id="WP_185691985.1">
    <property type="nucleotide sequence ID" value="NZ_JACHVA010000052.1"/>
</dbReference>
<comment type="caution">
    <text evidence="3">The sequence shown here is derived from an EMBL/GenBank/DDBJ whole genome shotgun (WGS) entry which is preliminary data.</text>
</comment>
<protein>
    <submittedName>
        <fullName evidence="3">DUF418 domain-containing protein</fullName>
    </submittedName>
</protein>
<organism evidence="3 4">
    <name type="scientific">Puniceicoccus vermicola</name>
    <dbReference type="NCBI Taxonomy" id="388746"/>
    <lineage>
        <taxon>Bacteria</taxon>
        <taxon>Pseudomonadati</taxon>
        <taxon>Verrucomicrobiota</taxon>
        <taxon>Opitutia</taxon>
        <taxon>Puniceicoccales</taxon>
        <taxon>Puniceicoccaceae</taxon>
        <taxon>Puniceicoccus</taxon>
    </lineage>
</organism>
<keyword evidence="4" id="KW-1185">Reference proteome</keyword>
<name>A0A7X1E3R8_9BACT</name>
<feature type="transmembrane region" description="Helical" evidence="1">
    <location>
        <begin position="147"/>
        <end position="169"/>
    </location>
</feature>
<accession>A0A7X1E3R8</accession>
<feature type="transmembrane region" description="Helical" evidence="1">
    <location>
        <begin position="106"/>
        <end position="135"/>
    </location>
</feature>
<feature type="transmembrane region" description="Helical" evidence="1">
    <location>
        <begin position="65"/>
        <end position="85"/>
    </location>
</feature>
<dbReference type="InterPro" id="IPR052529">
    <property type="entry name" value="Bact_Transport_Assoc"/>
</dbReference>
<evidence type="ECO:0000313" key="4">
    <source>
        <dbReference type="Proteomes" id="UP000525652"/>
    </source>
</evidence>
<feature type="transmembrane region" description="Helical" evidence="1">
    <location>
        <begin position="331"/>
        <end position="353"/>
    </location>
</feature>
<dbReference type="Pfam" id="PF04235">
    <property type="entry name" value="DUF418"/>
    <property type="match status" value="1"/>
</dbReference>
<feature type="domain" description="DUF418" evidence="2">
    <location>
        <begin position="239"/>
        <end position="398"/>
    </location>
</feature>
<evidence type="ECO:0000313" key="3">
    <source>
        <dbReference type="EMBL" id="MBC2601264.1"/>
    </source>
</evidence>
<feature type="transmembrane region" description="Helical" evidence="1">
    <location>
        <begin position="218"/>
        <end position="239"/>
    </location>
</feature>
<dbReference type="InterPro" id="IPR007349">
    <property type="entry name" value="DUF418"/>
</dbReference>
<sequence>MNTEQQPGPVDSSERLVFMDGLRGMALGGIFLVNMGIMAAPSMAFGPNEIESGPISTGVSLVRHFLADGAFFFLFSLLFGAGFSIMMGPFGRRSGGIGLAAYYRRLLLIGIFGFLHVWLFWWGDILMIYALAGAWLPLFRKRKDRTLLIWAVVLVVGPYLLFSGLLELFSTSSVGYEEWEASYSAAVQAWISALLDGYRSPDFSVVSEMRWEEYFYNLWGGVFSLFSALGYMLLGLWFARHDRFRLGGENGRFFQKMIPVAVALAILGKAAYVFWLYGGYTFEGGLLFWVGFSVGGPASGLVYFGGLRWFYLRGRALWLQKGLEAAGRMALTQYLLQSAFISLLFYGYGFGLYGKVSPALQIPIVLGFFALQVLVSVLWFRRFSIGPLEWILRKFTYAGSR</sequence>
<dbReference type="Proteomes" id="UP000525652">
    <property type="component" value="Unassembled WGS sequence"/>
</dbReference>
<feature type="transmembrane region" description="Helical" evidence="1">
    <location>
        <begin position="359"/>
        <end position="380"/>
    </location>
</feature>
<dbReference type="AlphaFoldDB" id="A0A7X1E3R8"/>
<reference evidence="3 4" key="1">
    <citation type="submission" date="2020-07" db="EMBL/GenBank/DDBJ databases">
        <authorList>
            <person name="Feng X."/>
        </authorList>
    </citation>
    <scope>NUCLEOTIDE SEQUENCE [LARGE SCALE GENOMIC DNA]</scope>
    <source>
        <strain evidence="3 4">JCM14086</strain>
    </source>
</reference>
<gene>
    <name evidence="3" type="ORF">H5P30_05695</name>
</gene>
<keyword evidence="1" id="KW-0472">Membrane</keyword>
<keyword evidence="1" id="KW-0812">Transmembrane</keyword>
<dbReference type="PANTHER" id="PTHR30590">
    <property type="entry name" value="INNER MEMBRANE PROTEIN"/>
    <property type="match status" value="1"/>
</dbReference>
<feature type="transmembrane region" description="Helical" evidence="1">
    <location>
        <begin position="260"/>
        <end position="280"/>
    </location>
</feature>
<evidence type="ECO:0000259" key="2">
    <source>
        <dbReference type="Pfam" id="PF04235"/>
    </source>
</evidence>
<keyword evidence="1" id="KW-1133">Transmembrane helix</keyword>
<feature type="transmembrane region" description="Helical" evidence="1">
    <location>
        <begin position="25"/>
        <end position="45"/>
    </location>
</feature>